<keyword evidence="1" id="KW-1133">Transmembrane helix</keyword>
<comment type="caution">
    <text evidence="2">The sequence shown here is derived from an EMBL/GenBank/DDBJ whole genome shotgun (WGS) entry which is preliminary data.</text>
</comment>
<keyword evidence="3" id="KW-1185">Reference proteome</keyword>
<dbReference type="PANTHER" id="PTHR28251">
    <property type="entry name" value="V-TYPE ATPASE ASSEMBLY FACTOR PKR1"/>
    <property type="match status" value="1"/>
</dbReference>
<reference evidence="2" key="1">
    <citation type="submission" date="2020-11" db="EMBL/GenBank/DDBJ databases">
        <authorList>
            <consortium name="DOE Joint Genome Institute"/>
            <person name="Ahrendt S."/>
            <person name="Riley R."/>
            <person name="Andreopoulos W."/>
            <person name="Labutti K."/>
            <person name="Pangilinan J."/>
            <person name="Ruiz-Duenas F.J."/>
            <person name="Barrasa J.M."/>
            <person name="Sanchez-Garcia M."/>
            <person name="Camarero S."/>
            <person name="Miyauchi S."/>
            <person name="Serrano A."/>
            <person name="Linde D."/>
            <person name="Babiker R."/>
            <person name="Drula E."/>
            <person name="Ayuso-Fernandez I."/>
            <person name="Pacheco R."/>
            <person name="Padilla G."/>
            <person name="Ferreira P."/>
            <person name="Barriuso J."/>
            <person name="Kellner H."/>
            <person name="Castanera R."/>
            <person name="Alfaro M."/>
            <person name="Ramirez L."/>
            <person name="Pisabarro A.G."/>
            <person name="Kuo A."/>
            <person name="Tritt A."/>
            <person name="Lipzen A."/>
            <person name="He G."/>
            <person name="Yan M."/>
            <person name="Ng V."/>
            <person name="Cullen D."/>
            <person name="Martin F."/>
            <person name="Rosso M.-N."/>
            <person name="Henrissat B."/>
            <person name="Hibbett D."/>
            <person name="Martinez A.T."/>
            <person name="Grigoriev I.V."/>
        </authorList>
    </citation>
    <scope>NUCLEOTIDE SEQUENCE</scope>
    <source>
        <strain evidence="2">CBS 506.95</strain>
    </source>
</reference>
<dbReference type="PANTHER" id="PTHR28251:SF1">
    <property type="entry name" value="V-TYPE ATPASE ASSEMBLY FACTOR PKR1"/>
    <property type="match status" value="1"/>
</dbReference>
<dbReference type="Proteomes" id="UP000807306">
    <property type="component" value="Unassembled WGS sequence"/>
</dbReference>
<evidence type="ECO:0000313" key="3">
    <source>
        <dbReference type="Proteomes" id="UP000807306"/>
    </source>
</evidence>
<evidence type="ECO:0000256" key="1">
    <source>
        <dbReference type="SAM" id="Phobius"/>
    </source>
</evidence>
<proteinExistence type="predicted"/>
<accession>A0A9P6EQW1</accession>
<keyword evidence="1" id="KW-0472">Membrane</keyword>
<dbReference type="GO" id="GO:0005789">
    <property type="term" value="C:endoplasmic reticulum membrane"/>
    <property type="evidence" value="ECO:0007669"/>
    <property type="project" value="TreeGrafter"/>
</dbReference>
<protein>
    <submittedName>
        <fullName evidence="2">Uncharacterized protein</fullName>
    </submittedName>
</protein>
<gene>
    <name evidence="2" type="ORF">CPB83DRAFT_844233</name>
</gene>
<dbReference type="Pfam" id="PF08636">
    <property type="entry name" value="Pkr1"/>
    <property type="match status" value="1"/>
</dbReference>
<dbReference type="OrthoDB" id="9626941at2759"/>
<feature type="transmembrane region" description="Helical" evidence="1">
    <location>
        <begin position="26"/>
        <end position="47"/>
    </location>
</feature>
<organism evidence="2 3">
    <name type="scientific">Crepidotus variabilis</name>
    <dbReference type="NCBI Taxonomy" id="179855"/>
    <lineage>
        <taxon>Eukaryota</taxon>
        <taxon>Fungi</taxon>
        <taxon>Dikarya</taxon>
        <taxon>Basidiomycota</taxon>
        <taxon>Agaricomycotina</taxon>
        <taxon>Agaricomycetes</taxon>
        <taxon>Agaricomycetidae</taxon>
        <taxon>Agaricales</taxon>
        <taxon>Agaricineae</taxon>
        <taxon>Crepidotaceae</taxon>
        <taxon>Crepidotus</taxon>
    </lineage>
</organism>
<dbReference type="GO" id="GO:0070072">
    <property type="term" value="P:vacuolar proton-transporting V-type ATPase complex assembly"/>
    <property type="evidence" value="ECO:0007669"/>
    <property type="project" value="InterPro"/>
</dbReference>
<dbReference type="InterPro" id="IPR013945">
    <property type="entry name" value="Pkr1"/>
</dbReference>
<evidence type="ECO:0000313" key="2">
    <source>
        <dbReference type="EMBL" id="KAF9534431.1"/>
    </source>
</evidence>
<name>A0A9P6EQW1_9AGAR</name>
<dbReference type="AlphaFoldDB" id="A0A9P6EQW1"/>
<keyword evidence="1" id="KW-0812">Transmembrane</keyword>
<sequence length="88" mass="9696">MMTVTPESGSFFSNVLTPGSSLNPTFLLVADAAFLFLFLVFVSLIVLTGGNVHIWFLMAIELCLWASVKWFVNELKQVPKGVKGSKED</sequence>
<dbReference type="EMBL" id="MU157826">
    <property type="protein sequence ID" value="KAF9534431.1"/>
    <property type="molecule type" value="Genomic_DNA"/>
</dbReference>